<protein>
    <submittedName>
        <fullName evidence="3">Uncharacterized protein</fullName>
    </submittedName>
</protein>
<dbReference type="PANTHER" id="PTHR37249:SF9">
    <property type="match status" value="1"/>
</dbReference>
<feature type="transmembrane region" description="Helical" evidence="2">
    <location>
        <begin position="48"/>
        <end position="67"/>
    </location>
</feature>
<dbReference type="OrthoDB" id="1938519at2759"/>
<keyword evidence="2" id="KW-0812">Transmembrane</keyword>
<keyword evidence="2" id="KW-1133">Transmembrane helix</keyword>
<evidence type="ECO:0000313" key="4">
    <source>
        <dbReference type="Proteomes" id="UP000323000"/>
    </source>
</evidence>
<gene>
    <name evidence="3" type="ORF">EZV62_011139</name>
</gene>
<organism evidence="3 4">
    <name type="scientific">Acer yangbiense</name>
    <dbReference type="NCBI Taxonomy" id="1000413"/>
    <lineage>
        <taxon>Eukaryota</taxon>
        <taxon>Viridiplantae</taxon>
        <taxon>Streptophyta</taxon>
        <taxon>Embryophyta</taxon>
        <taxon>Tracheophyta</taxon>
        <taxon>Spermatophyta</taxon>
        <taxon>Magnoliopsida</taxon>
        <taxon>eudicotyledons</taxon>
        <taxon>Gunneridae</taxon>
        <taxon>Pentapetalae</taxon>
        <taxon>rosids</taxon>
        <taxon>malvids</taxon>
        <taxon>Sapindales</taxon>
        <taxon>Sapindaceae</taxon>
        <taxon>Hippocastanoideae</taxon>
        <taxon>Acereae</taxon>
        <taxon>Acer</taxon>
    </lineage>
</organism>
<comment type="caution">
    <text evidence="3">The sequence shown here is derived from an EMBL/GenBank/DDBJ whole genome shotgun (WGS) entry which is preliminary data.</text>
</comment>
<evidence type="ECO:0000256" key="1">
    <source>
        <dbReference type="SAM" id="MobiDB-lite"/>
    </source>
</evidence>
<evidence type="ECO:0000256" key="2">
    <source>
        <dbReference type="SAM" id="Phobius"/>
    </source>
</evidence>
<proteinExistence type="predicted"/>
<evidence type="ECO:0000313" key="3">
    <source>
        <dbReference type="EMBL" id="TXG64145.1"/>
    </source>
</evidence>
<sequence length="163" mass="18055">MDWERRYEVGLPSDGNVNALLEEEWALIAAHRKEIEDTMEIAREMKMALFWVFMMLALAHTAVFTLLTSSTASSDHDKFSHIGKDSVTPTISIRELMEGRNTPRKNNKGSVNLDDYRPNDPVPGSSAVTSGPIEHGTPLMPYIPKRPPYQPGNVGSPLPPSPA</sequence>
<dbReference type="Proteomes" id="UP000323000">
    <property type="component" value="Chromosome 4"/>
</dbReference>
<keyword evidence="4" id="KW-1185">Reference proteome</keyword>
<feature type="region of interest" description="Disordered" evidence="1">
    <location>
        <begin position="97"/>
        <end position="163"/>
    </location>
</feature>
<dbReference type="PANTHER" id="PTHR37249">
    <property type="entry name" value="OS03G0206201 PROTEIN"/>
    <property type="match status" value="1"/>
</dbReference>
<name>A0A5C7I4U8_9ROSI</name>
<reference evidence="4" key="1">
    <citation type="journal article" date="2019" name="Gigascience">
        <title>De novo genome assembly of the endangered Acer yangbiense, a plant species with extremely small populations endemic to Yunnan Province, China.</title>
        <authorList>
            <person name="Yang J."/>
            <person name="Wariss H.M."/>
            <person name="Tao L."/>
            <person name="Zhang R."/>
            <person name="Yun Q."/>
            <person name="Hollingsworth P."/>
            <person name="Dao Z."/>
            <person name="Luo G."/>
            <person name="Guo H."/>
            <person name="Ma Y."/>
            <person name="Sun W."/>
        </authorList>
    </citation>
    <scope>NUCLEOTIDE SEQUENCE [LARGE SCALE GENOMIC DNA]</scope>
    <source>
        <strain evidence="4">cv. Malutang</strain>
    </source>
</reference>
<dbReference type="EMBL" id="VAHF01000004">
    <property type="protein sequence ID" value="TXG64145.1"/>
    <property type="molecule type" value="Genomic_DNA"/>
</dbReference>
<dbReference type="AlphaFoldDB" id="A0A5C7I4U8"/>
<accession>A0A5C7I4U8</accession>
<keyword evidence="2" id="KW-0472">Membrane</keyword>